<dbReference type="PROSITE" id="PS50987">
    <property type="entry name" value="HTH_ARSR_2"/>
    <property type="match status" value="1"/>
</dbReference>
<dbReference type="PANTHER" id="PTHR33154:SF33">
    <property type="entry name" value="TRANSCRIPTIONAL REPRESSOR SDPR"/>
    <property type="match status" value="1"/>
</dbReference>
<dbReference type="GO" id="GO:0003677">
    <property type="term" value="F:DNA binding"/>
    <property type="evidence" value="ECO:0007669"/>
    <property type="project" value="UniProtKB-KW"/>
</dbReference>
<dbReference type="EMBL" id="BMEO01000006">
    <property type="protein sequence ID" value="GGF96134.1"/>
    <property type="molecule type" value="Genomic_DNA"/>
</dbReference>
<evidence type="ECO:0000313" key="5">
    <source>
        <dbReference type="EMBL" id="GGF96134.1"/>
    </source>
</evidence>
<evidence type="ECO:0000256" key="3">
    <source>
        <dbReference type="ARBA" id="ARBA00023163"/>
    </source>
</evidence>
<sequence length="88" mass="9990">MQEDSQQTLFQAIADTQRRKILDVLKSGEKSVAEINEHIDVSGATLSHHLSILKQADLVRVRRAGQKRIYTLNVSVLEQILIQIKKLL</sequence>
<evidence type="ECO:0000256" key="1">
    <source>
        <dbReference type="ARBA" id="ARBA00023015"/>
    </source>
</evidence>
<dbReference type="InterPro" id="IPR051081">
    <property type="entry name" value="HTH_MetalResp_TranReg"/>
</dbReference>
<keyword evidence="3" id="KW-0804">Transcription</keyword>
<dbReference type="NCBIfam" id="NF033788">
    <property type="entry name" value="HTH_metalloreg"/>
    <property type="match status" value="1"/>
</dbReference>
<name>A0A917CSE9_9GAMM</name>
<reference evidence="5" key="2">
    <citation type="submission" date="2020-09" db="EMBL/GenBank/DDBJ databases">
        <authorList>
            <person name="Sun Q."/>
            <person name="Zhou Y."/>
        </authorList>
    </citation>
    <scope>NUCLEOTIDE SEQUENCE</scope>
    <source>
        <strain evidence="5">CGMCC 1.12181</strain>
    </source>
</reference>
<dbReference type="SMART" id="SM00418">
    <property type="entry name" value="HTH_ARSR"/>
    <property type="match status" value="1"/>
</dbReference>
<feature type="domain" description="HTH arsR-type" evidence="4">
    <location>
        <begin position="1"/>
        <end position="88"/>
    </location>
</feature>
<evidence type="ECO:0000256" key="2">
    <source>
        <dbReference type="ARBA" id="ARBA00023125"/>
    </source>
</evidence>
<organism evidence="5 6">
    <name type="scientific">Marinicella pacifica</name>
    <dbReference type="NCBI Taxonomy" id="1171543"/>
    <lineage>
        <taxon>Bacteria</taxon>
        <taxon>Pseudomonadati</taxon>
        <taxon>Pseudomonadota</taxon>
        <taxon>Gammaproteobacteria</taxon>
        <taxon>Lysobacterales</taxon>
        <taxon>Marinicellaceae</taxon>
        <taxon>Marinicella</taxon>
    </lineage>
</organism>
<dbReference type="GO" id="GO:0003700">
    <property type="term" value="F:DNA-binding transcription factor activity"/>
    <property type="evidence" value="ECO:0007669"/>
    <property type="project" value="InterPro"/>
</dbReference>
<dbReference type="InterPro" id="IPR036390">
    <property type="entry name" value="WH_DNA-bd_sf"/>
</dbReference>
<keyword evidence="1" id="KW-0805">Transcription regulation</keyword>
<dbReference type="InterPro" id="IPR011991">
    <property type="entry name" value="ArsR-like_HTH"/>
</dbReference>
<dbReference type="Gene3D" id="1.10.10.10">
    <property type="entry name" value="Winged helix-like DNA-binding domain superfamily/Winged helix DNA-binding domain"/>
    <property type="match status" value="1"/>
</dbReference>
<dbReference type="RefSeq" id="WP_188365280.1">
    <property type="nucleotide sequence ID" value="NZ_BAABJF010000001.1"/>
</dbReference>
<keyword evidence="6" id="KW-1185">Reference proteome</keyword>
<dbReference type="PRINTS" id="PR00778">
    <property type="entry name" value="HTHARSR"/>
</dbReference>
<dbReference type="Proteomes" id="UP000605253">
    <property type="component" value="Unassembled WGS sequence"/>
</dbReference>
<reference evidence="5" key="1">
    <citation type="journal article" date="2014" name="Int. J. Syst. Evol. Microbiol.">
        <title>Complete genome sequence of Corynebacterium casei LMG S-19264T (=DSM 44701T), isolated from a smear-ripened cheese.</title>
        <authorList>
            <consortium name="US DOE Joint Genome Institute (JGI-PGF)"/>
            <person name="Walter F."/>
            <person name="Albersmeier A."/>
            <person name="Kalinowski J."/>
            <person name="Ruckert C."/>
        </authorList>
    </citation>
    <scope>NUCLEOTIDE SEQUENCE</scope>
    <source>
        <strain evidence="5">CGMCC 1.12181</strain>
    </source>
</reference>
<dbReference type="InterPro" id="IPR001845">
    <property type="entry name" value="HTH_ArsR_DNA-bd_dom"/>
</dbReference>
<protein>
    <submittedName>
        <fullName evidence="5">Transcriptional regulator</fullName>
    </submittedName>
</protein>
<dbReference type="CDD" id="cd00090">
    <property type="entry name" value="HTH_ARSR"/>
    <property type="match status" value="1"/>
</dbReference>
<evidence type="ECO:0000313" key="6">
    <source>
        <dbReference type="Proteomes" id="UP000605253"/>
    </source>
</evidence>
<accession>A0A917CSE9</accession>
<dbReference type="Pfam" id="PF01022">
    <property type="entry name" value="HTH_5"/>
    <property type="match status" value="1"/>
</dbReference>
<evidence type="ECO:0000259" key="4">
    <source>
        <dbReference type="PROSITE" id="PS50987"/>
    </source>
</evidence>
<dbReference type="SUPFAM" id="SSF46785">
    <property type="entry name" value="Winged helix' DNA-binding domain"/>
    <property type="match status" value="1"/>
</dbReference>
<comment type="caution">
    <text evidence="5">The sequence shown here is derived from an EMBL/GenBank/DDBJ whole genome shotgun (WGS) entry which is preliminary data.</text>
</comment>
<dbReference type="AlphaFoldDB" id="A0A917CSE9"/>
<keyword evidence="2" id="KW-0238">DNA-binding</keyword>
<proteinExistence type="predicted"/>
<gene>
    <name evidence="5" type="ORF">GCM10011365_16780</name>
</gene>
<dbReference type="PANTHER" id="PTHR33154">
    <property type="entry name" value="TRANSCRIPTIONAL REGULATOR, ARSR FAMILY"/>
    <property type="match status" value="1"/>
</dbReference>
<dbReference type="InterPro" id="IPR036388">
    <property type="entry name" value="WH-like_DNA-bd_sf"/>
</dbReference>